<dbReference type="Proteomes" id="UP000325292">
    <property type="component" value="Chromosome"/>
</dbReference>
<dbReference type="PANTHER" id="PTHR24095:SF232">
    <property type="entry name" value="ACETYL-COENZYME A SYNTHETASE"/>
    <property type="match status" value="1"/>
</dbReference>
<keyword evidence="3" id="KW-0547">Nucleotide-binding</keyword>
<dbReference type="InterPro" id="IPR045851">
    <property type="entry name" value="AMP-bd_C_sf"/>
</dbReference>
<evidence type="ECO:0000256" key="1">
    <source>
        <dbReference type="ARBA" id="ARBA00006432"/>
    </source>
</evidence>
<reference evidence="9 10" key="1">
    <citation type="journal article" date="2019" name="Sci. Rep.">
        <title>Sulfobacillus thermotolerans: new insights into resistance and metabolic capacities of acidophilic chemolithotrophs.</title>
        <authorList>
            <person name="Panyushkina A.E."/>
            <person name="Babenko V.V."/>
            <person name="Nikitina A.S."/>
            <person name="Selezneva O.V."/>
            <person name="Tsaplina I.A."/>
            <person name="Letarova M.A."/>
            <person name="Kostryukova E.S."/>
            <person name="Letarov A.V."/>
        </authorList>
    </citation>
    <scope>NUCLEOTIDE SEQUENCE [LARGE SCALE GENOMIC DNA]</scope>
    <source>
        <strain evidence="9 10">Kr1</strain>
    </source>
</reference>
<evidence type="ECO:0000259" key="7">
    <source>
        <dbReference type="Pfam" id="PF13193"/>
    </source>
</evidence>
<evidence type="ECO:0000259" key="6">
    <source>
        <dbReference type="Pfam" id="PF00501"/>
    </source>
</evidence>
<dbReference type="Pfam" id="PF00501">
    <property type="entry name" value="AMP-binding"/>
    <property type="match status" value="1"/>
</dbReference>
<evidence type="ECO:0000256" key="4">
    <source>
        <dbReference type="ARBA" id="ARBA00022840"/>
    </source>
</evidence>
<evidence type="ECO:0000313" key="9">
    <source>
        <dbReference type="EMBL" id="AUW93801.1"/>
    </source>
</evidence>
<keyword evidence="4" id="KW-0067">ATP-binding</keyword>
<sequence length="636" mass="69604">MDLINPRIHQELHKARDWQSYWAQAAKRVHWTKPWQSVFASDPPTFRWFSGATTNLGANAVDLWAQRSPGHAALIALTENGDVRTYTYAQMAAEVHRLAAGFLALGIQPGDRVAIYMPTGPEAIFSMLALSRIGAIHMVVFAGFGSAALAQRIQLAQATVLIASDVSHRRGKVIPLSSIVAEALHDPHSPVRTVIWQQRTDHALPPVPVRTVLWNDLRQEAPSHTSEAIQLESNTPAFILATSGTTARPKLVVHMHGPYQVGILHASQILYGLSHQDVWWSTSDIGWIVGHSFIVYAPLLVGATTISYEGALDFPSPEHFYRIIADHKVSAILTAPTAVRLLMQYGTDVARKHDLSSVTRVFSAGEPLNAPAWEWFQHDVFNNQIPVIDHWWQTETGGPVIGNPYSLGLLPIKPGSAGIPLPGYGVEIRQPDGTRAAPKETGSVVITHPFPGLTQELWNDAERYRTSYWEQLPGVYLTGDAANIDEDGYVWFSGRADEILKIAGHRIGTSEVETAILRHPAVAEVGVTGAPDPLRGDVIAAFVVLRPGLESSPQLADEIRQTVRRELGAVAVIGAIEFVKILPKTRSGKIMRRVLRSVVRDENPGDVSTIEDPTAVAALTEVWHQGHSPLDPNSSS</sequence>
<dbReference type="Pfam" id="PF13193">
    <property type="entry name" value="AMP-binding_C"/>
    <property type="match status" value="1"/>
</dbReference>
<dbReference type="InterPro" id="IPR000873">
    <property type="entry name" value="AMP-dep_synth/lig_dom"/>
</dbReference>
<dbReference type="Gene3D" id="3.30.300.30">
    <property type="match status" value="1"/>
</dbReference>
<dbReference type="NCBIfam" id="NF001208">
    <property type="entry name" value="PRK00174.1"/>
    <property type="match status" value="1"/>
</dbReference>
<accession>A0ABM6RQX5</accession>
<evidence type="ECO:0000259" key="8">
    <source>
        <dbReference type="Pfam" id="PF16177"/>
    </source>
</evidence>
<feature type="domain" description="Acetyl-coenzyme A synthetase N-terminal" evidence="8">
    <location>
        <begin position="16"/>
        <end position="60"/>
    </location>
</feature>
<gene>
    <name evidence="9" type="ORF">BXT84_07480</name>
</gene>
<feature type="domain" description="AMP-dependent synthetase/ligase" evidence="6">
    <location>
        <begin position="64"/>
        <end position="449"/>
    </location>
</feature>
<protein>
    <submittedName>
        <fullName evidence="9">Acetyl-CoA synthetase</fullName>
    </submittedName>
</protein>
<evidence type="ECO:0000256" key="5">
    <source>
        <dbReference type="ARBA" id="ARBA00022990"/>
    </source>
</evidence>
<keyword evidence="5" id="KW-0007">Acetylation</keyword>
<feature type="domain" description="AMP-binding enzyme C-terminal" evidence="7">
    <location>
        <begin position="511"/>
        <end position="589"/>
    </location>
</feature>
<dbReference type="SUPFAM" id="SSF56801">
    <property type="entry name" value="Acetyl-CoA synthetase-like"/>
    <property type="match status" value="1"/>
</dbReference>
<keyword evidence="2" id="KW-0436">Ligase</keyword>
<organism evidence="9 10">
    <name type="scientific">Sulfobacillus thermotolerans</name>
    <dbReference type="NCBI Taxonomy" id="338644"/>
    <lineage>
        <taxon>Bacteria</taxon>
        <taxon>Bacillati</taxon>
        <taxon>Bacillota</taxon>
        <taxon>Clostridia</taxon>
        <taxon>Eubacteriales</taxon>
        <taxon>Clostridiales Family XVII. Incertae Sedis</taxon>
        <taxon>Sulfobacillus</taxon>
    </lineage>
</organism>
<proteinExistence type="inferred from homology"/>
<dbReference type="Gene3D" id="3.40.50.12780">
    <property type="entry name" value="N-terminal domain of ligase-like"/>
    <property type="match status" value="1"/>
</dbReference>
<keyword evidence="10" id="KW-1185">Reference proteome</keyword>
<evidence type="ECO:0000256" key="2">
    <source>
        <dbReference type="ARBA" id="ARBA00022598"/>
    </source>
</evidence>
<comment type="similarity">
    <text evidence="1">Belongs to the ATP-dependent AMP-binding enzyme family.</text>
</comment>
<dbReference type="Pfam" id="PF16177">
    <property type="entry name" value="ACAS_N"/>
    <property type="match status" value="1"/>
</dbReference>
<dbReference type="PANTHER" id="PTHR24095">
    <property type="entry name" value="ACETYL-COENZYME A SYNTHETASE"/>
    <property type="match status" value="1"/>
</dbReference>
<evidence type="ECO:0000313" key="10">
    <source>
        <dbReference type="Proteomes" id="UP000325292"/>
    </source>
</evidence>
<dbReference type="InterPro" id="IPR025110">
    <property type="entry name" value="AMP-bd_C"/>
</dbReference>
<dbReference type="InterPro" id="IPR042099">
    <property type="entry name" value="ANL_N_sf"/>
</dbReference>
<dbReference type="InterPro" id="IPR032387">
    <property type="entry name" value="ACAS_N"/>
</dbReference>
<name>A0ABM6RQX5_9FIRM</name>
<evidence type="ECO:0000256" key="3">
    <source>
        <dbReference type="ARBA" id="ARBA00022741"/>
    </source>
</evidence>
<dbReference type="EMBL" id="CP019454">
    <property type="protein sequence ID" value="AUW93801.1"/>
    <property type="molecule type" value="Genomic_DNA"/>
</dbReference>